<accession>A0A2T8F566</accession>
<dbReference type="SUPFAM" id="SSF52540">
    <property type="entry name" value="P-loop containing nucleoside triphosphate hydrolases"/>
    <property type="match status" value="1"/>
</dbReference>
<dbReference type="HAMAP" id="MF_00238">
    <property type="entry name" value="Cytidyl_kinase_type1"/>
    <property type="match status" value="1"/>
</dbReference>
<organism evidence="11 12">
    <name type="scientific">Nocardioides gansuensis</name>
    <dbReference type="NCBI Taxonomy" id="2138300"/>
    <lineage>
        <taxon>Bacteria</taxon>
        <taxon>Bacillati</taxon>
        <taxon>Actinomycetota</taxon>
        <taxon>Actinomycetes</taxon>
        <taxon>Propionibacteriales</taxon>
        <taxon>Nocardioidaceae</taxon>
        <taxon>Nocardioides</taxon>
    </lineage>
</organism>
<dbReference type="GO" id="GO:0036430">
    <property type="term" value="F:CMP kinase activity"/>
    <property type="evidence" value="ECO:0007669"/>
    <property type="project" value="RHEA"/>
</dbReference>
<comment type="similarity">
    <text evidence="1 8">Belongs to the cytidylate kinase family. Type 1 subfamily.</text>
</comment>
<evidence type="ECO:0000256" key="8">
    <source>
        <dbReference type="HAMAP-Rule" id="MF_00238"/>
    </source>
</evidence>
<dbReference type="OrthoDB" id="9807434at2"/>
<evidence type="ECO:0000259" key="10">
    <source>
        <dbReference type="Pfam" id="PF02224"/>
    </source>
</evidence>
<dbReference type="EMBL" id="QDGZ01000012">
    <property type="protein sequence ID" value="PVG80846.1"/>
    <property type="molecule type" value="Genomic_DNA"/>
</dbReference>
<feature type="domain" description="Cytidylate kinase" evidence="10">
    <location>
        <begin position="6"/>
        <end position="215"/>
    </location>
</feature>
<evidence type="ECO:0000256" key="7">
    <source>
        <dbReference type="ARBA" id="ARBA00048478"/>
    </source>
</evidence>
<evidence type="ECO:0000256" key="2">
    <source>
        <dbReference type="ARBA" id="ARBA00022679"/>
    </source>
</evidence>
<keyword evidence="8" id="KW-0963">Cytoplasm</keyword>
<dbReference type="InterPro" id="IPR011994">
    <property type="entry name" value="Cytidylate_kinase_dom"/>
</dbReference>
<evidence type="ECO:0000256" key="1">
    <source>
        <dbReference type="ARBA" id="ARBA00009427"/>
    </source>
</evidence>
<dbReference type="Pfam" id="PF02224">
    <property type="entry name" value="Cytidylate_kin"/>
    <property type="match status" value="1"/>
</dbReference>
<evidence type="ECO:0000256" key="3">
    <source>
        <dbReference type="ARBA" id="ARBA00022741"/>
    </source>
</evidence>
<sequence>MSTIVVAIDGPSGSGKSSTSRGVADRLGLRYLDTGAQFRAITWWLLREGVDIHDPEAVAARVGEAEIESGTDPLAPTITADGEDVSVAIRSEAVNAAVSPVSAVPEVRTRLLQLQREAIGEGGIVVEGRDIGSVVAPDAQVKVYLSADPEARAVRRALEEGGSDVSATQESLLARDRIDSSRTTAPLTMAEGAVHIDTTMFTLDEVIDQVVALVEAVEAVEASARTGRAPLPASQIDDDPDTGFVEPSTTGAP</sequence>
<evidence type="ECO:0000313" key="12">
    <source>
        <dbReference type="Proteomes" id="UP000246018"/>
    </source>
</evidence>
<comment type="catalytic activity">
    <reaction evidence="6 8">
        <text>dCMP + ATP = dCDP + ADP</text>
        <dbReference type="Rhea" id="RHEA:25094"/>
        <dbReference type="ChEBI" id="CHEBI:30616"/>
        <dbReference type="ChEBI" id="CHEBI:57566"/>
        <dbReference type="ChEBI" id="CHEBI:58593"/>
        <dbReference type="ChEBI" id="CHEBI:456216"/>
        <dbReference type="EC" id="2.7.4.25"/>
    </reaction>
</comment>
<dbReference type="InterPro" id="IPR003136">
    <property type="entry name" value="Cytidylate_kin"/>
</dbReference>
<dbReference type="GO" id="GO:0036431">
    <property type="term" value="F:dCMP kinase activity"/>
    <property type="evidence" value="ECO:0007669"/>
    <property type="project" value="InterPro"/>
</dbReference>
<proteinExistence type="inferred from homology"/>
<protein>
    <recommendedName>
        <fullName evidence="8">Cytidylate kinase</fullName>
        <shortName evidence="8">CK</shortName>
        <ecNumber evidence="8">2.7.4.25</ecNumber>
    </recommendedName>
    <alternativeName>
        <fullName evidence="8">Cytidine monophosphate kinase</fullName>
        <shortName evidence="8">CMP kinase</shortName>
    </alternativeName>
</protein>
<feature type="binding site" evidence="8">
    <location>
        <begin position="10"/>
        <end position="18"/>
    </location>
    <ligand>
        <name>ATP</name>
        <dbReference type="ChEBI" id="CHEBI:30616"/>
    </ligand>
</feature>
<dbReference type="GO" id="GO:0015949">
    <property type="term" value="P:nucleobase-containing small molecule interconversion"/>
    <property type="evidence" value="ECO:0007669"/>
    <property type="project" value="TreeGrafter"/>
</dbReference>
<keyword evidence="5 8" id="KW-0067">ATP-binding</keyword>
<evidence type="ECO:0000256" key="9">
    <source>
        <dbReference type="SAM" id="MobiDB-lite"/>
    </source>
</evidence>
<dbReference type="GO" id="GO:0006220">
    <property type="term" value="P:pyrimidine nucleotide metabolic process"/>
    <property type="evidence" value="ECO:0007669"/>
    <property type="project" value="UniProtKB-UniRule"/>
</dbReference>
<feature type="region of interest" description="Disordered" evidence="9">
    <location>
        <begin position="1"/>
        <end position="21"/>
    </location>
</feature>
<dbReference type="GO" id="GO:0005524">
    <property type="term" value="F:ATP binding"/>
    <property type="evidence" value="ECO:0007669"/>
    <property type="project" value="UniProtKB-UniRule"/>
</dbReference>
<keyword evidence="4 8" id="KW-0418">Kinase</keyword>
<gene>
    <name evidence="8" type="primary">cmk</name>
    <name evidence="11" type="ORF">DDE18_20880</name>
</gene>
<evidence type="ECO:0000313" key="11">
    <source>
        <dbReference type="EMBL" id="PVG80846.1"/>
    </source>
</evidence>
<dbReference type="EC" id="2.7.4.25" evidence="8"/>
<keyword evidence="2 8" id="KW-0808">Transferase</keyword>
<reference evidence="11 12" key="1">
    <citation type="submission" date="2018-04" db="EMBL/GenBank/DDBJ databases">
        <title>Genome of Nocardioides gansuensis WSJ-1.</title>
        <authorList>
            <person name="Wu S."/>
            <person name="Wang G."/>
        </authorList>
    </citation>
    <scope>NUCLEOTIDE SEQUENCE [LARGE SCALE GENOMIC DNA]</scope>
    <source>
        <strain evidence="11 12">WSJ-1</strain>
    </source>
</reference>
<evidence type="ECO:0000256" key="4">
    <source>
        <dbReference type="ARBA" id="ARBA00022777"/>
    </source>
</evidence>
<evidence type="ECO:0000256" key="5">
    <source>
        <dbReference type="ARBA" id="ARBA00022840"/>
    </source>
</evidence>
<dbReference type="CDD" id="cd02020">
    <property type="entry name" value="CMPK"/>
    <property type="match status" value="1"/>
</dbReference>
<comment type="catalytic activity">
    <reaction evidence="7 8">
        <text>CMP + ATP = CDP + ADP</text>
        <dbReference type="Rhea" id="RHEA:11600"/>
        <dbReference type="ChEBI" id="CHEBI:30616"/>
        <dbReference type="ChEBI" id="CHEBI:58069"/>
        <dbReference type="ChEBI" id="CHEBI:60377"/>
        <dbReference type="ChEBI" id="CHEBI:456216"/>
        <dbReference type="EC" id="2.7.4.25"/>
    </reaction>
</comment>
<dbReference type="NCBIfam" id="TIGR00017">
    <property type="entry name" value="cmk"/>
    <property type="match status" value="1"/>
</dbReference>
<dbReference type="InterPro" id="IPR027417">
    <property type="entry name" value="P-loop_NTPase"/>
</dbReference>
<evidence type="ECO:0000256" key="6">
    <source>
        <dbReference type="ARBA" id="ARBA00047615"/>
    </source>
</evidence>
<dbReference type="PANTHER" id="PTHR21299:SF2">
    <property type="entry name" value="CYTIDYLATE KINASE"/>
    <property type="match status" value="1"/>
</dbReference>
<name>A0A2T8F566_9ACTN</name>
<feature type="region of interest" description="Disordered" evidence="9">
    <location>
        <begin position="228"/>
        <end position="253"/>
    </location>
</feature>
<keyword evidence="3 8" id="KW-0547">Nucleotide-binding</keyword>
<dbReference type="Gene3D" id="3.40.50.300">
    <property type="entry name" value="P-loop containing nucleotide triphosphate hydrolases"/>
    <property type="match status" value="1"/>
</dbReference>
<dbReference type="RefSeq" id="WP_116574271.1">
    <property type="nucleotide sequence ID" value="NZ_QDGZ01000012.1"/>
</dbReference>
<dbReference type="PANTHER" id="PTHR21299">
    <property type="entry name" value="CYTIDYLATE KINASE/PANTOATE-BETA-ALANINE LIGASE"/>
    <property type="match status" value="1"/>
</dbReference>
<dbReference type="GO" id="GO:0005829">
    <property type="term" value="C:cytosol"/>
    <property type="evidence" value="ECO:0007669"/>
    <property type="project" value="TreeGrafter"/>
</dbReference>
<dbReference type="Proteomes" id="UP000246018">
    <property type="component" value="Unassembled WGS sequence"/>
</dbReference>
<keyword evidence="12" id="KW-1185">Reference proteome</keyword>
<comment type="caution">
    <text evidence="11">The sequence shown here is derived from an EMBL/GenBank/DDBJ whole genome shotgun (WGS) entry which is preliminary data.</text>
</comment>
<comment type="subcellular location">
    <subcellularLocation>
        <location evidence="8">Cytoplasm</location>
    </subcellularLocation>
</comment>
<dbReference type="AlphaFoldDB" id="A0A2T8F566"/>